<protein>
    <submittedName>
        <fullName evidence="3">Sulfatase-modifying factor enzyme 1</fullName>
    </submittedName>
</protein>
<dbReference type="InterPro" id="IPR005532">
    <property type="entry name" value="SUMF_dom"/>
</dbReference>
<dbReference type="Proteomes" id="UP000192472">
    <property type="component" value="Unassembled WGS sequence"/>
</dbReference>
<dbReference type="RefSeq" id="WP_084371014.1">
    <property type="nucleotide sequence ID" value="NZ_FWYF01000001.1"/>
</dbReference>
<evidence type="ECO:0000259" key="2">
    <source>
        <dbReference type="Pfam" id="PF03781"/>
    </source>
</evidence>
<dbReference type="InterPro" id="IPR016187">
    <property type="entry name" value="CTDL_fold"/>
</dbReference>
<dbReference type="Pfam" id="PF03781">
    <property type="entry name" value="FGE-sulfatase"/>
    <property type="match status" value="1"/>
</dbReference>
<dbReference type="Gene3D" id="3.90.1580.10">
    <property type="entry name" value="paralog of FGE (formylglycine-generating enzyme)"/>
    <property type="match status" value="1"/>
</dbReference>
<dbReference type="InterPro" id="IPR042095">
    <property type="entry name" value="SUMF_sf"/>
</dbReference>
<gene>
    <name evidence="3" type="ORF">SAMN04488029_0697</name>
</gene>
<feature type="chain" id="PRO_5012642088" evidence="1">
    <location>
        <begin position="17"/>
        <end position="331"/>
    </location>
</feature>
<proteinExistence type="predicted"/>
<name>A0A1W2G7E1_REIFA</name>
<reference evidence="3 4" key="1">
    <citation type="submission" date="2017-04" db="EMBL/GenBank/DDBJ databases">
        <authorList>
            <person name="Afonso C.L."/>
            <person name="Miller P.J."/>
            <person name="Scott M.A."/>
            <person name="Spackman E."/>
            <person name="Goraichik I."/>
            <person name="Dimitrov K.M."/>
            <person name="Suarez D.L."/>
            <person name="Swayne D.E."/>
        </authorList>
    </citation>
    <scope>NUCLEOTIDE SEQUENCE [LARGE SCALE GENOMIC DNA]</scope>
    <source>
        <strain evidence="3 4">DSM 26133</strain>
    </source>
</reference>
<feature type="domain" description="Sulfatase-modifying factor enzyme-like" evidence="2">
    <location>
        <begin position="100"/>
        <end position="301"/>
    </location>
</feature>
<sequence>MKKILLFLFFPALTLAQDLHPVSFAPGCCSERTGIPIYTYNPDESGEMMQVYVANKYSEKSIFYNGKYDPWKDSEYKDSELYNQRYIVPPGTLPIAKGKFLDQTEVANIHFEEFLFFMVRDSGRYKDRTYIPKQENKYVLNYYKNSEFSFFPVLAVSFETAETYCKWRAEQLNVGLKEMLMDEPNKYKFIGRLPTKEEWLVAAGSPIDEIRIAPHEVTKKGSQFLEEDIIKKRFATESMLLKASFISYNVNLKYENQGIPIEMPQYIYSFEPNKRGFYNLYGNVKELVAEGYSIGGSYLTSNTEEALFEEDYTQSYKTDVGFRCLVEVAKR</sequence>
<dbReference type="EMBL" id="FWYF01000001">
    <property type="protein sequence ID" value="SMD32352.1"/>
    <property type="molecule type" value="Genomic_DNA"/>
</dbReference>
<evidence type="ECO:0000256" key="1">
    <source>
        <dbReference type="SAM" id="SignalP"/>
    </source>
</evidence>
<dbReference type="AlphaFoldDB" id="A0A1W2G7E1"/>
<evidence type="ECO:0000313" key="3">
    <source>
        <dbReference type="EMBL" id="SMD32352.1"/>
    </source>
</evidence>
<dbReference type="STRING" id="692418.SAMN04488029_0697"/>
<organism evidence="3 4">
    <name type="scientific">Reichenbachiella faecimaris</name>
    <dbReference type="NCBI Taxonomy" id="692418"/>
    <lineage>
        <taxon>Bacteria</taxon>
        <taxon>Pseudomonadati</taxon>
        <taxon>Bacteroidota</taxon>
        <taxon>Cytophagia</taxon>
        <taxon>Cytophagales</taxon>
        <taxon>Reichenbachiellaceae</taxon>
        <taxon>Reichenbachiella</taxon>
    </lineage>
</organism>
<dbReference type="OrthoDB" id="979507at2"/>
<dbReference type="SUPFAM" id="SSF56436">
    <property type="entry name" value="C-type lectin-like"/>
    <property type="match status" value="1"/>
</dbReference>
<accession>A0A1W2G7E1</accession>
<evidence type="ECO:0000313" key="4">
    <source>
        <dbReference type="Proteomes" id="UP000192472"/>
    </source>
</evidence>
<keyword evidence="1" id="KW-0732">Signal</keyword>
<feature type="signal peptide" evidence="1">
    <location>
        <begin position="1"/>
        <end position="16"/>
    </location>
</feature>
<keyword evidence="4" id="KW-1185">Reference proteome</keyword>